<evidence type="ECO:0000313" key="4">
    <source>
        <dbReference type="Proteomes" id="UP000269221"/>
    </source>
</evidence>
<organism evidence="3 4">
    <name type="scientific">Hirundo rustica rustica</name>
    <dbReference type="NCBI Taxonomy" id="333673"/>
    <lineage>
        <taxon>Eukaryota</taxon>
        <taxon>Metazoa</taxon>
        <taxon>Chordata</taxon>
        <taxon>Craniata</taxon>
        <taxon>Vertebrata</taxon>
        <taxon>Euteleostomi</taxon>
        <taxon>Archelosauria</taxon>
        <taxon>Archosauria</taxon>
        <taxon>Dinosauria</taxon>
        <taxon>Saurischia</taxon>
        <taxon>Theropoda</taxon>
        <taxon>Coelurosauria</taxon>
        <taxon>Aves</taxon>
        <taxon>Neognathae</taxon>
        <taxon>Neoaves</taxon>
        <taxon>Telluraves</taxon>
        <taxon>Australaves</taxon>
        <taxon>Passeriformes</taxon>
        <taxon>Sylvioidea</taxon>
        <taxon>Hirundinidae</taxon>
        <taxon>Hirundo</taxon>
    </lineage>
</organism>
<dbReference type="SUPFAM" id="SSF53098">
    <property type="entry name" value="Ribonuclease H-like"/>
    <property type="match status" value="1"/>
</dbReference>
<comment type="caution">
    <text evidence="3">The sequence shown here is derived from an EMBL/GenBank/DDBJ whole genome shotgun (WGS) entry which is preliminary data.</text>
</comment>
<dbReference type="Gene3D" id="3.30.420.10">
    <property type="entry name" value="Ribonuclease H-like superfamily/Ribonuclease H"/>
    <property type="match status" value="1"/>
</dbReference>
<dbReference type="InterPro" id="IPR036397">
    <property type="entry name" value="RNaseH_sf"/>
</dbReference>
<feature type="region of interest" description="Disordered" evidence="1">
    <location>
        <begin position="1"/>
        <end position="21"/>
    </location>
</feature>
<evidence type="ECO:0000313" key="3">
    <source>
        <dbReference type="EMBL" id="RMC15828.1"/>
    </source>
</evidence>
<feature type="compositionally biased region" description="Polar residues" evidence="1">
    <location>
        <begin position="1"/>
        <end position="14"/>
    </location>
</feature>
<dbReference type="PROSITE" id="PS50879">
    <property type="entry name" value="RNASE_H_1"/>
    <property type="match status" value="1"/>
</dbReference>
<dbReference type="InterPro" id="IPR012337">
    <property type="entry name" value="RNaseH-like_sf"/>
</dbReference>
<keyword evidence="4" id="KW-1185">Reference proteome</keyword>
<evidence type="ECO:0000259" key="2">
    <source>
        <dbReference type="PROSITE" id="PS50879"/>
    </source>
</evidence>
<sequence>MESSIWSPTRQVAQATEGEGGSSRLTELRAVQLALDIAEREKWPKLYLYTNLWMVANALWGWPNRWKKANWQRRGKPILAADEWKDIASRVEKLPVKVRHVDAHVPKSRANEEHRNNEQVDQAAKTEVSKIDLDWQHKGELLLARWAHDDSGHQGRDATYK</sequence>
<dbReference type="Pfam" id="PF00075">
    <property type="entry name" value="RNase_H"/>
    <property type="match status" value="1"/>
</dbReference>
<proteinExistence type="predicted"/>
<dbReference type="InterPro" id="IPR002156">
    <property type="entry name" value="RNaseH_domain"/>
</dbReference>
<name>A0A3M0KRE4_HIRRU</name>
<evidence type="ECO:0000256" key="1">
    <source>
        <dbReference type="SAM" id="MobiDB-lite"/>
    </source>
</evidence>
<dbReference type="AlphaFoldDB" id="A0A3M0KRE4"/>
<dbReference type="GO" id="GO:0003676">
    <property type="term" value="F:nucleic acid binding"/>
    <property type="evidence" value="ECO:0007669"/>
    <property type="project" value="InterPro"/>
</dbReference>
<accession>A0A3M0KRE4</accession>
<gene>
    <name evidence="3" type="ORF">DUI87_08032</name>
</gene>
<dbReference type="EMBL" id="QRBI01000104">
    <property type="protein sequence ID" value="RMC15828.1"/>
    <property type="molecule type" value="Genomic_DNA"/>
</dbReference>
<dbReference type="OrthoDB" id="9950135at2759"/>
<reference evidence="3 4" key="1">
    <citation type="submission" date="2018-07" db="EMBL/GenBank/DDBJ databases">
        <title>A high quality draft genome assembly of the barn swallow (H. rustica rustica).</title>
        <authorList>
            <person name="Formenti G."/>
            <person name="Chiara M."/>
            <person name="Poveda L."/>
            <person name="Francoijs K.-J."/>
            <person name="Bonisoli-Alquati A."/>
            <person name="Canova L."/>
            <person name="Gianfranceschi L."/>
            <person name="Horner D.S."/>
            <person name="Saino N."/>
        </authorList>
    </citation>
    <scope>NUCLEOTIDE SEQUENCE [LARGE SCALE GENOMIC DNA]</scope>
    <source>
        <strain evidence="3">Chelidonia</strain>
        <tissue evidence="3">Blood</tissue>
    </source>
</reference>
<dbReference type="Proteomes" id="UP000269221">
    <property type="component" value="Unassembled WGS sequence"/>
</dbReference>
<dbReference type="GO" id="GO:0004523">
    <property type="term" value="F:RNA-DNA hybrid ribonuclease activity"/>
    <property type="evidence" value="ECO:0007669"/>
    <property type="project" value="InterPro"/>
</dbReference>
<protein>
    <recommendedName>
        <fullName evidence="2">RNase H type-1 domain-containing protein</fullName>
    </recommendedName>
</protein>
<feature type="domain" description="RNase H type-1" evidence="2">
    <location>
        <begin position="1"/>
        <end position="129"/>
    </location>
</feature>